<dbReference type="Proteomes" id="UP000006038">
    <property type="component" value="Chromosome 9"/>
</dbReference>
<reference evidence="2" key="2">
    <citation type="submission" date="2013-04" db="UniProtKB">
        <authorList>
            <consortium name="EnsemblPlants"/>
        </authorList>
    </citation>
    <scope>IDENTIFICATION</scope>
</reference>
<dbReference type="EnsemblPlants" id="OB09G15330.1">
    <property type="protein sequence ID" value="OB09G15330.1"/>
    <property type="gene ID" value="OB09G15330"/>
</dbReference>
<dbReference type="Gramene" id="OB09G15330.1">
    <property type="protein sequence ID" value="OB09G15330.1"/>
    <property type="gene ID" value="OB09G15330"/>
</dbReference>
<protein>
    <submittedName>
        <fullName evidence="2">Uncharacterized protein</fullName>
    </submittedName>
</protein>
<proteinExistence type="predicted"/>
<dbReference type="HOGENOM" id="CLU_2018769_0_0_1"/>
<organism evidence="2">
    <name type="scientific">Oryza brachyantha</name>
    <name type="common">malo sina</name>
    <dbReference type="NCBI Taxonomy" id="4533"/>
    <lineage>
        <taxon>Eukaryota</taxon>
        <taxon>Viridiplantae</taxon>
        <taxon>Streptophyta</taxon>
        <taxon>Embryophyta</taxon>
        <taxon>Tracheophyta</taxon>
        <taxon>Spermatophyta</taxon>
        <taxon>Magnoliopsida</taxon>
        <taxon>Liliopsida</taxon>
        <taxon>Poales</taxon>
        <taxon>Poaceae</taxon>
        <taxon>BOP clade</taxon>
        <taxon>Oryzoideae</taxon>
        <taxon>Oryzeae</taxon>
        <taxon>Oryzinae</taxon>
        <taxon>Oryza</taxon>
    </lineage>
</organism>
<evidence type="ECO:0000256" key="1">
    <source>
        <dbReference type="SAM" id="MobiDB-lite"/>
    </source>
</evidence>
<name>J3MX04_ORYBR</name>
<evidence type="ECO:0000313" key="2">
    <source>
        <dbReference type="EnsemblPlants" id="OB09G15330.1"/>
    </source>
</evidence>
<sequence length="123" mass="14030">MRHPSIPKTVVCARSRPTKPPEMRPKLLASCNHPKADPRVPSSVESATNDWIDGTTRARPMPFRPLAIATCDDKCRCKLSIVMIQRIQFCWLPQKRVSHCQIFSISHIVGEHVMYHDSNINEN</sequence>
<feature type="region of interest" description="Disordered" evidence="1">
    <location>
        <begin position="31"/>
        <end position="56"/>
    </location>
</feature>
<accession>J3MX04</accession>
<reference evidence="2" key="1">
    <citation type="journal article" date="2013" name="Nat. Commun.">
        <title>Whole-genome sequencing of Oryza brachyantha reveals mechanisms underlying Oryza genome evolution.</title>
        <authorList>
            <person name="Chen J."/>
            <person name="Huang Q."/>
            <person name="Gao D."/>
            <person name="Wang J."/>
            <person name="Lang Y."/>
            <person name="Liu T."/>
            <person name="Li B."/>
            <person name="Bai Z."/>
            <person name="Luis Goicoechea J."/>
            <person name="Liang C."/>
            <person name="Chen C."/>
            <person name="Zhang W."/>
            <person name="Sun S."/>
            <person name="Liao Y."/>
            <person name="Zhang X."/>
            <person name="Yang L."/>
            <person name="Song C."/>
            <person name="Wang M."/>
            <person name="Shi J."/>
            <person name="Liu G."/>
            <person name="Liu J."/>
            <person name="Zhou H."/>
            <person name="Zhou W."/>
            <person name="Yu Q."/>
            <person name="An N."/>
            <person name="Chen Y."/>
            <person name="Cai Q."/>
            <person name="Wang B."/>
            <person name="Liu B."/>
            <person name="Min J."/>
            <person name="Huang Y."/>
            <person name="Wu H."/>
            <person name="Li Z."/>
            <person name="Zhang Y."/>
            <person name="Yin Y."/>
            <person name="Song W."/>
            <person name="Jiang J."/>
            <person name="Jackson S.A."/>
            <person name="Wing R.A."/>
            <person name="Wang J."/>
            <person name="Chen M."/>
        </authorList>
    </citation>
    <scope>NUCLEOTIDE SEQUENCE [LARGE SCALE GENOMIC DNA]</scope>
    <source>
        <strain evidence="2">cv. IRGC 101232</strain>
    </source>
</reference>
<keyword evidence="3" id="KW-1185">Reference proteome</keyword>
<dbReference type="AlphaFoldDB" id="J3MX04"/>
<evidence type="ECO:0000313" key="3">
    <source>
        <dbReference type="Proteomes" id="UP000006038"/>
    </source>
</evidence>